<keyword evidence="2" id="KW-1185">Reference proteome</keyword>
<accession>A0AAV1ZL37</accession>
<dbReference type="AlphaFoldDB" id="A0AAV1ZL37"/>
<name>A0AAV1ZL37_9ARAC</name>
<comment type="caution">
    <text evidence="1">The sequence shown here is derived from an EMBL/GenBank/DDBJ whole genome shotgun (WGS) entry which is preliminary data.</text>
</comment>
<feature type="non-terminal residue" evidence="1">
    <location>
        <position position="50"/>
    </location>
</feature>
<evidence type="ECO:0000313" key="1">
    <source>
        <dbReference type="EMBL" id="CAL1272269.1"/>
    </source>
</evidence>
<organism evidence="1 2">
    <name type="scientific">Larinioides sclopetarius</name>
    <dbReference type="NCBI Taxonomy" id="280406"/>
    <lineage>
        <taxon>Eukaryota</taxon>
        <taxon>Metazoa</taxon>
        <taxon>Ecdysozoa</taxon>
        <taxon>Arthropoda</taxon>
        <taxon>Chelicerata</taxon>
        <taxon>Arachnida</taxon>
        <taxon>Araneae</taxon>
        <taxon>Araneomorphae</taxon>
        <taxon>Entelegynae</taxon>
        <taxon>Araneoidea</taxon>
        <taxon>Araneidae</taxon>
        <taxon>Larinioides</taxon>
    </lineage>
</organism>
<evidence type="ECO:0000313" key="2">
    <source>
        <dbReference type="Proteomes" id="UP001497382"/>
    </source>
</evidence>
<reference evidence="1 2" key="1">
    <citation type="submission" date="2024-04" db="EMBL/GenBank/DDBJ databases">
        <authorList>
            <person name="Rising A."/>
            <person name="Reimegard J."/>
            <person name="Sonavane S."/>
            <person name="Akerstrom W."/>
            <person name="Nylinder S."/>
            <person name="Hedman E."/>
            <person name="Kallberg Y."/>
        </authorList>
    </citation>
    <scope>NUCLEOTIDE SEQUENCE [LARGE SCALE GENOMIC DNA]</scope>
</reference>
<proteinExistence type="predicted"/>
<dbReference type="EMBL" id="CAXIEN010000059">
    <property type="protein sequence ID" value="CAL1272269.1"/>
    <property type="molecule type" value="Genomic_DNA"/>
</dbReference>
<sequence length="50" mass="5567">MPEVIHFLSVNIMCRTHLMDPRISHGSLAACLVFAEGIEKLVPCLDKCLN</sequence>
<protein>
    <submittedName>
        <fullName evidence="1">Uncharacterized protein</fullName>
    </submittedName>
</protein>
<gene>
    <name evidence="1" type="ORF">LARSCL_LOCUS6283</name>
</gene>
<dbReference type="Proteomes" id="UP001497382">
    <property type="component" value="Unassembled WGS sequence"/>
</dbReference>